<evidence type="ECO:0000256" key="5">
    <source>
        <dbReference type="ARBA" id="ARBA00022605"/>
    </source>
</evidence>
<comment type="similarity">
    <text evidence="2 11">Belongs to the HisA/HisF family.</text>
</comment>
<evidence type="ECO:0000256" key="3">
    <source>
        <dbReference type="ARBA" id="ARBA00011152"/>
    </source>
</evidence>
<dbReference type="AlphaFoldDB" id="A0A4Q9BFN0"/>
<dbReference type="SUPFAM" id="SSF51366">
    <property type="entry name" value="Ribulose-phoshate binding barrel"/>
    <property type="match status" value="1"/>
</dbReference>
<dbReference type="GO" id="GO:0000105">
    <property type="term" value="P:L-histidine biosynthetic process"/>
    <property type="evidence" value="ECO:0007669"/>
    <property type="project" value="UniProtKB-UniPathway"/>
</dbReference>
<dbReference type="InterPro" id="IPR011060">
    <property type="entry name" value="RibuloseP-bd_barrel"/>
</dbReference>
<dbReference type="EC" id="4.3.2.10" evidence="4"/>
<dbReference type="OrthoDB" id="9781903at2"/>
<comment type="subunit">
    <text evidence="3">Heterodimer of HisH and HisF.</text>
</comment>
<reference evidence="12 13" key="1">
    <citation type="submission" date="2019-02" db="EMBL/GenBank/DDBJ databases">
        <title>Genome of a new Bacteroidetes strain.</title>
        <authorList>
            <person name="Pitt A."/>
        </authorList>
    </citation>
    <scope>NUCLEOTIDE SEQUENCE [LARGE SCALE GENOMIC DNA]</scope>
    <source>
        <strain evidence="12 13">103A-SOEBACH</strain>
    </source>
</reference>
<comment type="function">
    <text evidence="8">IGPS catalyzes the conversion of PRFAR and glutamine to IGP, AICAR and glutamate. The HisF subunit catalyzes the cyclization activity that produces IGP and AICAR from PRFAR using the ammonia provided by the HisH subunit.</text>
</comment>
<accession>A0A4Q9BFN0</accession>
<dbReference type="InterPro" id="IPR050064">
    <property type="entry name" value="IGPS_HisA/HisF"/>
</dbReference>
<dbReference type="GO" id="GO:0000107">
    <property type="term" value="F:imidazoleglycerol-phosphate synthase activity"/>
    <property type="evidence" value="ECO:0007669"/>
    <property type="project" value="InterPro"/>
</dbReference>
<dbReference type="RefSeq" id="WP_130922260.1">
    <property type="nucleotide sequence ID" value="NZ_SEWY01000001.1"/>
</dbReference>
<evidence type="ECO:0000256" key="6">
    <source>
        <dbReference type="ARBA" id="ARBA00023102"/>
    </source>
</evidence>
<evidence type="ECO:0000256" key="4">
    <source>
        <dbReference type="ARBA" id="ARBA00012809"/>
    </source>
</evidence>
<evidence type="ECO:0000313" key="13">
    <source>
        <dbReference type="Proteomes" id="UP000293583"/>
    </source>
</evidence>
<keyword evidence="6 11" id="KW-0368">Histidine biosynthesis</keyword>
<evidence type="ECO:0000313" key="12">
    <source>
        <dbReference type="EMBL" id="TBH75052.1"/>
    </source>
</evidence>
<dbReference type="InterPro" id="IPR013785">
    <property type="entry name" value="Aldolase_TIM"/>
</dbReference>
<dbReference type="EMBL" id="SEWY01000001">
    <property type="protein sequence ID" value="TBH75052.1"/>
    <property type="molecule type" value="Genomic_DNA"/>
</dbReference>
<keyword evidence="5 11" id="KW-0028">Amino-acid biosynthesis</keyword>
<evidence type="ECO:0000256" key="1">
    <source>
        <dbReference type="ARBA" id="ARBA00005091"/>
    </source>
</evidence>
<dbReference type="NCBIfam" id="NF038364">
    <property type="entry name" value="AglZ_HisF2_fam"/>
    <property type="match status" value="1"/>
</dbReference>
<comment type="caution">
    <text evidence="12">The sequence shown here is derived from an EMBL/GenBank/DDBJ whole genome shotgun (WGS) entry which is preliminary data.</text>
</comment>
<dbReference type="GO" id="GO:0016829">
    <property type="term" value="F:lyase activity"/>
    <property type="evidence" value="ECO:0007669"/>
    <property type="project" value="UniProtKB-KW"/>
</dbReference>
<evidence type="ECO:0000256" key="2">
    <source>
        <dbReference type="ARBA" id="ARBA00009667"/>
    </source>
</evidence>
<protein>
    <recommendedName>
        <fullName evidence="4">imidazole glycerol-phosphate synthase</fullName>
        <ecNumber evidence="4">4.3.2.10</ecNumber>
    </recommendedName>
    <alternativeName>
        <fullName evidence="9">IGP synthase cyclase subunit</fullName>
    </alternativeName>
</protein>
<evidence type="ECO:0000256" key="8">
    <source>
        <dbReference type="ARBA" id="ARBA00025475"/>
    </source>
</evidence>
<organism evidence="12 13">
    <name type="scientific">Aquirufa antheringensis</name>
    <dbReference type="NCBI Taxonomy" id="2516559"/>
    <lineage>
        <taxon>Bacteria</taxon>
        <taxon>Pseudomonadati</taxon>
        <taxon>Bacteroidota</taxon>
        <taxon>Cytophagia</taxon>
        <taxon>Cytophagales</taxon>
        <taxon>Flectobacillaceae</taxon>
        <taxon>Aquirufa</taxon>
    </lineage>
</organism>
<evidence type="ECO:0000256" key="10">
    <source>
        <dbReference type="ARBA" id="ARBA00047838"/>
    </source>
</evidence>
<comment type="pathway">
    <text evidence="1">Amino-acid biosynthesis; L-histidine biosynthesis; L-histidine from 5-phospho-alpha-D-ribose 1-diphosphate: step 5/9.</text>
</comment>
<dbReference type="Pfam" id="PF00977">
    <property type="entry name" value="His_biosynth"/>
    <property type="match status" value="1"/>
</dbReference>
<gene>
    <name evidence="12" type="primary">hisF</name>
    <name evidence="12" type="ORF">EWU20_00335</name>
</gene>
<dbReference type="PANTHER" id="PTHR21235">
    <property type="entry name" value="IMIDAZOLE GLYCEROL PHOSPHATE SYNTHASE SUBUNIT HISF/H IGP SYNTHASE SUBUNIT HISF/H"/>
    <property type="match status" value="1"/>
</dbReference>
<dbReference type="Proteomes" id="UP000293583">
    <property type="component" value="Unassembled WGS sequence"/>
</dbReference>
<sequence length="259" mass="28463">MLRPRIIPCLLVRNKGLVKTVQFKDGKYIGDPINAVRIFNEKESDELMVLDIDATTKLSEPDYRMIENLATECRMPLCYGGGIRNLDQAQKIFSLGVEKIAISSAAVKNPAIIADIASKVGSQSVVVVVDVKKKLFGGYEMFTDNGKKSTGLNPIDFVRKMENEGAGEIVINSIDNDGVMKGYDLDLIEKIRNNISLPLTVLGGAGGLEHIGQVINKYGIIGAAAGSLFVFKGKYKAVLINYPNFKEKDELINQYFKIL</sequence>
<evidence type="ECO:0000256" key="7">
    <source>
        <dbReference type="ARBA" id="ARBA00023239"/>
    </source>
</evidence>
<keyword evidence="7 12" id="KW-0456">Lyase</keyword>
<dbReference type="InterPro" id="IPR004651">
    <property type="entry name" value="HisF"/>
</dbReference>
<name>A0A4Q9BFN0_9BACT</name>
<dbReference type="CDD" id="cd04731">
    <property type="entry name" value="HisF"/>
    <property type="match status" value="1"/>
</dbReference>
<dbReference type="Gene3D" id="3.20.20.70">
    <property type="entry name" value="Aldolase class I"/>
    <property type="match status" value="1"/>
</dbReference>
<keyword evidence="13" id="KW-1185">Reference proteome</keyword>
<dbReference type="InterPro" id="IPR006062">
    <property type="entry name" value="His_biosynth"/>
</dbReference>
<evidence type="ECO:0000256" key="9">
    <source>
        <dbReference type="ARBA" id="ARBA00030264"/>
    </source>
</evidence>
<evidence type="ECO:0000256" key="11">
    <source>
        <dbReference type="RuleBase" id="RU003657"/>
    </source>
</evidence>
<comment type="catalytic activity">
    <reaction evidence="10">
        <text>5-[(5-phospho-1-deoxy-D-ribulos-1-ylimino)methylamino]-1-(5-phospho-beta-D-ribosyl)imidazole-4-carboxamide + L-glutamine = D-erythro-1-(imidazol-4-yl)glycerol 3-phosphate + 5-amino-1-(5-phospho-beta-D-ribosyl)imidazole-4-carboxamide + L-glutamate + H(+)</text>
        <dbReference type="Rhea" id="RHEA:24793"/>
        <dbReference type="ChEBI" id="CHEBI:15378"/>
        <dbReference type="ChEBI" id="CHEBI:29985"/>
        <dbReference type="ChEBI" id="CHEBI:58278"/>
        <dbReference type="ChEBI" id="CHEBI:58359"/>
        <dbReference type="ChEBI" id="CHEBI:58475"/>
        <dbReference type="ChEBI" id="CHEBI:58525"/>
        <dbReference type="EC" id="4.3.2.10"/>
    </reaction>
</comment>
<dbReference type="UniPathway" id="UPA00031">
    <property type="reaction ID" value="UER00010"/>
</dbReference>
<dbReference type="PANTHER" id="PTHR21235:SF2">
    <property type="entry name" value="IMIDAZOLE GLYCEROL PHOSPHATE SYNTHASE HISHF"/>
    <property type="match status" value="1"/>
</dbReference>
<proteinExistence type="inferred from homology"/>